<evidence type="ECO:0000256" key="1">
    <source>
        <dbReference type="SAM" id="MobiDB-lite"/>
    </source>
</evidence>
<gene>
    <name evidence="2" type="ORF">WMY93_005693</name>
</gene>
<reference evidence="3" key="1">
    <citation type="submission" date="2024-04" db="EMBL/GenBank/DDBJ databases">
        <title>Salinicola lusitanus LLJ914,a marine bacterium isolated from the Okinawa Trough.</title>
        <authorList>
            <person name="Li J."/>
        </authorList>
    </citation>
    <scope>NUCLEOTIDE SEQUENCE [LARGE SCALE GENOMIC DNA]</scope>
</reference>
<feature type="compositionally biased region" description="Basic and acidic residues" evidence="1">
    <location>
        <begin position="53"/>
        <end position="81"/>
    </location>
</feature>
<comment type="caution">
    <text evidence="2">The sequence shown here is derived from an EMBL/GenBank/DDBJ whole genome shotgun (WGS) entry which is preliminary data.</text>
</comment>
<dbReference type="AlphaFoldDB" id="A0AAW0PX25"/>
<protein>
    <submittedName>
        <fullName evidence="2">Uncharacterized protein</fullName>
    </submittedName>
</protein>
<organism evidence="2 3">
    <name type="scientific">Mugilogobius chulae</name>
    <name type="common">yellowstripe goby</name>
    <dbReference type="NCBI Taxonomy" id="88201"/>
    <lineage>
        <taxon>Eukaryota</taxon>
        <taxon>Metazoa</taxon>
        <taxon>Chordata</taxon>
        <taxon>Craniata</taxon>
        <taxon>Vertebrata</taxon>
        <taxon>Euteleostomi</taxon>
        <taxon>Actinopterygii</taxon>
        <taxon>Neopterygii</taxon>
        <taxon>Teleostei</taxon>
        <taxon>Neoteleostei</taxon>
        <taxon>Acanthomorphata</taxon>
        <taxon>Gobiaria</taxon>
        <taxon>Gobiiformes</taxon>
        <taxon>Gobioidei</taxon>
        <taxon>Gobiidae</taxon>
        <taxon>Gobionellinae</taxon>
        <taxon>Mugilogobius</taxon>
    </lineage>
</organism>
<name>A0AAW0PX25_9GOBI</name>
<sequence>MKYEACVITNTEERNGGVTKARCNGAKKKRNSAKTSEACRSSHSPDLNSNNPTDKKREGRQQRRREEQRTSELKEEREMNKRNMAFGFLPQTRTGQNITYD</sequence>
<feature type="region of interest" description="Disordered" evidence="1">
    <location>
        <begin position="1"/>
        <end position="101"/>
    </location>
</feature>
<dbReference type="EMBL" id="JBBPFD010000004">
    <property type="protein sequence ID" value="KAK7929298.1"/>
    <property type="molecule type" value="Genomic_DNA"/>
</dbReference>
<dbReference type="Proteomes" id="UP001460270">
    <property type="component" value="Unassembled WGS sequence"/>
</dbReference>
<feature type="compositionally biased region" description="Polar residues" evidence="1">
    <location>
        <begin position="91"/>
        <end position="101"/>
    </location>
</feature>
<evidence type="ECO:0000313" key="3">
    <source>
        <dbReference type="Proteomes" id="UP001460270"/>
    </source>
</evidence>
<accession>A0AAW0PX25</accession>
<evidence type="ECO:0000313" key="2">
    <source>
        <dbReference type="EMBL" id="KAK7929298.1"/>
    </source>
</evidence>
<feature type="compositionally biased region" description="Polar residues" evidence="1">
    <location>
        <begin position="33"/>
        <end position="52"/>
    </location>
</feature>
<proteinExistence type="predicted"/>
<keyword evidence="3" id="KW-1185">Reference proteome</keyword>